<evidence type="ECO:0000313" key="2">
    <source>
        <dbReference type="EMBL" id="SUS07110.1"/>
    </source>
</evidence>
<proteinExistence type="predicted"/>
<gene>
    <name evidence="2" type="ORF">DF3PB_380007</name>
</gene>
<name>A0A380TFA7_9ZZZZ</name>
<sequence length="61" mass="7002">MTAEVMPSLPLWFTPVLFAALAWRTRTGEPGQRLKRRTYRRLAVIFALVNVGLILLTFVRS</sequence>
<keyword evidence="1" id="KW-1133">Transmembrane helix</keyword>
<accession>A0A380TFA7</accession>
<protein>
    <submittedName>
        <fullName evidence="2">Uncharacterized protein</fullName>
    </submittedName>
</protein>
<dbReference type="EMBL" id="UIDG01000312">
    <property type="protein sequence ID" value="SUS07110.1"/>
    <property type="molecule type" value="Genomic_DNA"/>
</dbReference>
<feature type="transmembrane region" description="Helical" evidence="1">
    <location>
        <begin position="43"/>
        <end position="59"/>
    </location>
</feature>
<feature type="transmembrane region" description="Helical" evidence="1">
    <location>
        <begin position="6"/>
        <end position="23"/>
    </location>
</feature>
<reference evidence="2" key="1">
    <citation type="submission" date="2018-07" db="EMBL/GenBank/DDBJ databases">
        <authorList>
            <person name="Quirk P.G."/>
            <person name="Krulwich T.A."/>
        </authorList>
    </citation>
    <scope>NUCLEOTIDE SEQUENCE</scope>
</reference>
<evidence type="ECO:0000256" key="1">
    <source>
        <dbReference type="SAM" id="Phobius"/>
    </source>
</evidence>
<organism evidence="2">
    <name type="scientific">metagenome</name>
    <dbReference type="NCBI Taxonomy" id="256318"/>
    <lineage>
        <taxon>unclassified sequences</taxon>
        <taxon>metagenomes</taxon>
    </lineage>
</organism>
<keyword evidence="1" id="KW-0812">Transmembrane</keyword>
<keyword evidence="1" id="KW-0472">Membrane</keyword>
<dbReference type="AlphaFoldDB" id="A0A380TFA7"/>